<feature type="compositionally biased region" description="Low complexity" evidence="1">
    <location>
        <begin position="129"/>
        <end position="145"/>
    </location>
</feature>
<dbReference type="InParanoid" id="A0A0C3ACW6"/>
<evidence type="ECO:0000256" key="1">
    <source>
        <dbReference type="SAM" id="MobiDB-lite"/>
    </source>
</evidence>
<feature type="compositionally biased region" description="Polar residues" evidence="1">
    <location>
        <begin position="179"/>
        <end position="188"/>
    </location>
</feature>
<dbReference type="SUPFAM" id="SSF55658">
    <property type="entry name" value="L9 N-domain-like"/>
    <property type="match status" value="2"/>
</dbReference>
<dbReference type="Proteomes" id="UP000054166">
    <property type="component" value="Unassembled WGS sequence"/>
</dbReference>
<name>A0A0C3ACW6_PILCF</name>
<gene>
    <name evidence="3" type="ORF">PILCRDRAFT_93795</name>
</gene>
<sequence length="283" mass="30969">MFSLQCILWDSSWYYKRLIRFRAGAATIGVPGSQVRKIPARQGPDMLETRHPYPAGKKCAAYAVMRGLVPGVYLDWADAKAMTDRVSNQVVVGYHTLAEAQAAYDHAVAISAVQTLPRRAGKKNKGYNYAKPASTSTPSSSKPYSLNPGATSPAAESSRTQHTPAAGPSRSQCHGAYLNGQSDQNEGLSSPPGRDKSSDEVPWYLRKAEAWRGRKAWITVFRGSDVGVFDSWMEASGWVLGVKGALWNGFLSAEQAHRAFNDALEDCIVEVLCWQNDDLDPEL</sequence>
<keyword evidence="4" id="KW-1185">Reference proteome</keyword>
<dbReference type="Gene3D" id="3.40.970.10">
    <property type="entry name" value="Ribonuclease H1, N-terminal domain"/>
    <property type="match status" value="2"/>
</dbReference>
<accession>A0A0C3ACW6</accession>
<reference evidence="4" key="2">
    <citation type="submission" date="2015-01" db="EMBL/GenBank/DDBJ databases">
        <title>Evolutionary Origins and Diversification of the Mycorrhizal Mutualists.</title>
        <authorList>
            <consortium name="DOE Joint Genome Institute"/>
            <consortium name="Mycorrhizal Genomics Consortium"/>
            <person name="Kohler A."/>
            <person name="Kuo A."/>
            <person name="Nagy L.G."/>
            <person name="Floudas D."/>
            <person name="Copeland A."/>
            <person name="Barry K.W."/>
            <person name="Cichocki N."/>
            <person name="Veneault-Fourrey C."/>
            <person name="LaButti K."/>
            <person name="Lindquist E.A."/>
            <person name="Lipzen A."/>
            <person name="Lundell T."/>
            <person name="Morin E."/>
            <person name="Murat C."/>
            <person name="Riley R."/>
            <person name="Ohm R."/>
            <person name="Sun H."/>
            <person name="Tunlid A."/>
            <person name="Henrissat B."/>
            <person name="Grigoriev I.V."/>
            <person name="Hibbett D.S."/>
            <person name="Martin F."/>
        </authorList>
    </citation>
    <scope>NUCLEOTIDE SEQUENCE [LARGE SCALE GENOMIC DNA]</scope>
    <source>
        <strain evidence="4">F 1598</strain>
    </source>
</reference>
<dbReference type="AlphaFoldDB" id="A0A0C3ACW6"/>
<proteinExistence type="predicted"/>
<protein>
    <recommendedName>
        <fullName evidence="2">Ribonuclease H1 N-terminal domain-containing protein</fullName>
    </recommendedName>
</protein>
<reference evidence="3 4" key="1">
    <citation type="submission" date="2014-04" db="EMBL/GenBank/DDBJ databases">
        <authorList>
            <consortium name="DOE Joint Genome Institute"/>
            <person name="Kuo A."/>
            <person name="Tarkka M."/>
            <person name="Buscot F."/>
            <person name="Kohler A."/>
            <person name="Nagy L.G."/>
            <person name="Floudas D."/>
            <person name="Copeland A."/>
            <person name="Barry K.W."/>
            <person name="Cichocki N."/>
            <person name="Veneault-Fourrey C."/>
            <person name="LaButti K."/>
            <person name="Lindquist E.A."/>
            <person name="Lipzen A."/>
            <person name="Lundell T."/>
            <person name="Morin E."/>
            <person name="Murat C."/>
            <person name="Sun H."/>
            <person name="Tunlid A."/>
            <person name="Henrissat B."/>
            <person name="Grigoriev I.V."/>
            <person name="Hibbett D.S."/>
            <person name="Martin F."/>
            <person name="Nordberg H.P."/>
            <person name="Cantor M.N."/>
            <person name="Hua S.X."/>
        </authorList>
    </citation>
    <scope>NUCLEOTIDE SEQUENCE [LARGE SCALE GENOMIC DNA]</scope>
    <source>
        <strain evidence="3 4">F 1598</strain>
    </source>
</reference>
<feature type="compositionally biased region" description="Polar residues" evidence="1">
    <location>
        <begin position="148"/>
        <end position="163"/>
    </location>
</feature>
<feature type="domain" description="Ribonuclease H1 N-terminal" evidence="2">
    <location>
        <begin position="220"/>
        <end position="257"/>
    </location>
</feature>
<dbReference type="HOGENOM" id="CLU_983906_0_0_1"/>
<feature type="region of interest" description="Disordered" evidence="1">
    <location>
        <begin position="122"/>
        <end position="200"/>
    </location>
</feature>
<evidence type="ECO:0000313" key="4">
    <source>
        <dbReference type="Proteomes" id="UP000054166"/>
    </source>
</evidence>
<evidence type="ECO:0000313" key="3">
    <source>
        <dbReference type="EMBL" id="KIM71593.1"/>
    </source>
</evidence>
<dbReference type="OrthoDB" id="3270804at2759"/>
<dbReference type="InterPro" id="IPR037056">
    <property type="entry name" value="RNase_H1_N_sf"/>
</dbReference>
<evidence type="ECO:0000259" key="2">
    <source>
        <dbReference type="Pfam" id="PF01693"/>
    </source>
</evidence>
<dbReference type="InterPro" id="IPR011320">
    <property type="entry name" value="RNase_H1_N"/>
</dbReference>
<organism evidence="3 4">
    <name type="scientific">Piloderma croceum (strain F 1598)</name>
    <dbReference type="NCBI Taxonomy" id="765440"/>
    <lineage>
        <taxon>Eukaryota</taxon>
        <taxon>Fungi</taxon>
        <taxon>Dikarya</taxon>
        <taxon>Basidiomycota</taxon>
        <taxon>Agaricomycotina</taxon>
        <taxon>Agaricomycetes</taxon>
        <taxon>Agaricomycetidae</taxon>
        <taxon>Atheliales</taxon>
        <taxon>Atheliaceae</taxon>
        <taxon>Piloderma</taxon>
    </lineage>
</organism>
<feature type="domain" description="Ribonuclease H1 N-terminal" evidence="2">
    <location>
        <begin position="61"/>
        <end position="103"/>
    </location>
</feature>
<dbReference type="InterPro" id="IPR009027">
    <property type="entry name" value="Ribosomal_bL9/RNase_H1_N"/>
</dbReference>
<dbReference type="EMBL" id="KN833263">
    <property type="protein sequence ID" value="KIM71593.1"/>
    <property type="molecule type" value="Genomic_DNA"/>
</dbReference>
<dbReference type="Pfam" id="PF01693">
    <property type="entry name" value="Cauli_VI"/>
    <property type="match status" value="2"/>
</dbReference>